<protein>
    <recommendedName>
        <fullName evidence="3">Reverse transcriptase zinc-binding domain-containing protein</fullName>
    </recommendedName>
</protein>
<evidence type="ECO:0008006" key="3">
    <source>
        <dbReference type="Google" id="ProtNLM"/>
    </source>
</evidence>
<evidence type="ECO:0000313" key="1">
    <source>
        <dbReference type="EMBL" id="TYH28268.1"/>
    </source>
</evidence>
<reference evidence="1 2" key="1">
    <citation type="submission" date="2019-06" db="EMBL/GenBank/DDBJ databases">
        <title>WGS assembly of Gossypium darwinii.</title>
        <authorList>
            <person name="Chen Z.J."/>
            <person name="Sreedasyam A."/>
            <person name="Ando A."/>
            <person name="Song Q."/>
            <person name="De L."/>
            <person name="Hulse-Kemp A."/>
            <person name="Ding M."/>
            <person name="Ye W."/>
            <person name="Kirkbride R."/>
            <person name="Jenkins J."/>
            <person name="Plott C."/>
            <person name="Lovell J."/>
            <person name="Lin Y.-M."/>
            <person name="Vaughn R."/>
            <person name="Liu B."/>
            <person name="Li W."/>
            <person name="Simpson S."/>
            <person name="Scheffler B."/>
            <person name="Saski C."/>
            <person name="Grover C."/>
            <person name="Hu G."/>
            <person name="Conover J."/>
            <person name="Carlson J."/>
            <person name="Shu S."/>
            <person name="Boston L."/>
            <person name="Williams M."/>
            <person name="Peterson D."/>
            <person name="Mcgee K."/>
            <person name="Jones D."/>
            <person name="Wendel J."/>
            <person name="Stelly D."/>
            <person name="Grimwood J."/>
            <person name="Schmutz J."/>
        </authorList>
    </citation>
    <scope>NUCLEOTIDE SEQUENCE [LARGE SCALE GENOMIC DNA]</scope>
    <source>
        <strain evidence="1">1808015.09</strain>
    </source>
</reference>
<dbReference type="AlphaFoldDB" id="A0A5D2HDT6"/>
<keyword evidence="2" id="KW-1185">Reference proteome</keyword>
<name>A0A5D2HDT6_GOSDA</name>
<dbReference type="Proteomes" id="UP000323506">
    <property type="component" value="Chromosome A02"/>
</dbReference>
<accession>A0A5D2HDT6</accession>
<evidence type="ECO:0000313" key="2">
    <source>
        <dbReference type="Proteomes" id="UP000323506"/>
    </source>
</evidence>
<sequence>MTSRVWWGGGEKKRGWNILLWDRLCYPKGMGGLGIRDLRLFNVALLGRQVWRLINCRDTLCYKVLSAKYFSNGDVFQPKSMDKPSLAWQSIAKVAKVMYEGFGWTIGNGNSIKIWDDNWGFEGI</sequence>
<dbReference type="EMBL" id="CM017689">
    <property type="protein sequence ID" value="TYH28268.1"/>
    <property type="molecule type" value="Genomic_DNA"/>
</dbReference>
<proteinExistence type="predicted"/>
<gene>
    <name evidence="1" type="ORF">ES288_A02G130500v1</name>
</gene>
<organism evidence="1 2">
    <name type="scientific">Gossypium darwinii</name>
    <name type="common">Darwin's cotton</name>
    <name type="synonym">Gossypium barbadense var. darwinii</name>
    <dbReference type="NCBI Taxonomy" id="34276"/>
    <lineage>
        <taxon>Eukaryota</taxon>
        <taxon>Viridiplantae</taxon>
        <taxon>Streptophyta</taxon>
        <taxon>Embryophyta</taxon>
        <taxon>Tracheophyta</taxon>
        <taxon>Spermatophyta</taxon>
        <taxon>Magnoliopsida</taxon>
        <taxon>eudicotyledons</taxon>
        <taxon>Gunneridae</taxon>
        <taxon>Pentapetalae</taxon>
        <taxon>rosids</taxon>
        <taxon>malvids</taxon>
        <taxon>Malvales</taxon>
        <taxon>Malvaceae</taxon>
        <taxon>Malvoideae</taxon>
        <taxon>Gossypium</taxon>
    </lineage>
</organism>